<protein>
    <recommendedName>
        <fullName evidence="1">RNase H type-1 domain-containing protein</fullName>
    </recommendedName>
</protein>
<dbReference type="Proteomes" id="UP001054252">
    <property type="component" value="Unassembled WGS sequence"/>
</dbReference>
<gene>
    <name evidence="2" type="ORF">SLEP1_g59759</name>
</gene>
<evidence type="ECO:0000313" key="3">
    <source>
        <dbReference type="Proteomes" id="UP001054252"/>
    </source>
</evidence>
<dbReference type="PANTHER" id="PTHR48475:SF1">
    <property type="entry name" value="RNASE H TYPE-1 DOMAIN-CONTAINING PROTEIN"/>
    <property type="match status" value="1"/>
</dbReference>
<dbReference type="AlphaFoldDB" id="A0AAV5MUT9"/>
<sequence length="212" mass="23289">MGFSFLLLHPCDIRCGYKLKYRGKAHRSALSHSYDYGVTGGRHHGGGVSHSLIGKGLLFEWDKACPFDSIKAYLMKPPVLMSPNGEKQSDPKKAGIGIVFLTPDKALIPYSFALTEECFNNEVEYESVIAELELALQIPIEELTIYGDSELIVKQLRGEYVVRKKKGVNAQADSLASLAASLILPSEKTVTITSRERRVLPTPTRNHPGGAS</sequence>
<comment type="caution">
    <text evidence="2">The sequence shown here is derived from an EMBL/GenBank/DDBJ whole genome shotgun (WGS) entry which is preliminary data.</text>
</comment>
<proteinExistence type="predicted"/>
<dbReference type="InterPro" id="IPR036397">
    <property type="entry name" value="RNaseH_sf"/>
</dbReference>
<dbReference type="PROSITE" id="PS50879">
    <property type="entry name" value="RNASE_H_1"/>
    <property type="match status" value="1"/>
</dbReference>
<dbReference type="GO" id="GO:0004523">
    <property type="term" value="F:RNA-DNA hybrid ribonuclease activity"/>
    <property type="evidence" value="ECO:0007669"/>
    <property type="project" value="InterPro"/>
</dbReference>
<feature type="domain" description="RNase H type-1" evidence="1">
    <location>
        <begin position="74"/>
        <end position="212"/>
    </location>
</feature>
<evidence type="ECO:0000313" key="2">
    <source>
        <dbReference type="EMBL" id="GKV53223.1"/>
    </source>
</evidence>
<evidence type="ECO:0000259" key="1">
    <source>
        <dbReference type="PROSITE" id="PS50879"/>
    </source>
</evidence>
<dbReference type="Pfam" id="PF13456">
    <property type="entry name" value="RVT_3"/>
    <property type="match status" value="1"/>
</dbReference>
<accession>A0AAV5MUT9</accession>
<organism evidence="2 3">
    <name type="scientific">Rubroshorea leprosula</name>
    <dbReference type="NCBI Taxonomy" id="152421"/>
    <lineage>
        <taxon>Eukaryota</taxon>
        <taxon>Viridiplantae</taxon>
        <taxon>Streptophyta</taxon>
        <taxon>Embryophyta</taxon>
        <taxon>Tracheophyta</taxon>
        <taxon>Spermatophyta</taxon>
        <taxon>Magnoliopsida</taxon>
        <taxon>eudicotyledons</taxon>
        <taxon>Gunneridae</taxon>
        <taxon>Pentapetalae</taxon>
        <taxon>rosids</taxon>
        <taxon>malvids</taxon>
        <taxon>Malvales</taxon>
        <taxon>Dipterocarpaceae</taxon>
        <taxon>Rubroshorea</taxon>
    </lineage>
</organism>
<dbReference type="InterPro" id="IPR012337">
    <property type="entry name" value="RNaseH-like_sf"/>
</dbReference>
<dbReference type="GO" id="GO:0003676">
    <property type="term" value="F:nucleic acid binding"/>
    <property type="evidence" value="ECO:0007669"/>
    <property type="project" value="InterPro"/>
</dbReference>
<dbReference type="PANTHER" id="PTHR48475">
    <property type="entry name" value="RIBONUCLEASE H"/>
    <property type="match status" value="1"/>
</dbReference>
<keyword evidence="3" id="KW-1185">Reference proteome</keyword>
<dbReference type="SUPFAM" id="SSF53098">
    <property type="entry name" value="Ribonuclease H-like"/>
    <property type="match status" value="1"/>
</dbReference>
<name>A0AAV5MUT9_9ROSI</name>
<reference evidence="2 3" key="1">
    <citation type="journal article" date="2021" name="Commun. Biol.">
        <title>The genome of Shorea leprosula (Dipterocarpaceae) highlights the ecological relevance of drought in aseasonal tropical rainforests.</title>
        <authorList>
            <person name="Ng K.K.S."/>
            <person name="Kobayashi M.J."/>
            <person name="Fawcett J.A."/>
            <person name="Hatakeyama M."/>
            <person name="Paape T."/>
            <person name="Ng C.H."/>
            <person name="Ang C.C."/>
            <person name="Tnah L.H."/>
            <person name="Lee C.T."/>
            <person name="Nishiyama T."/>
            <person name="Sese J."/>
            <person name="O'Brien M.J."/>
            <person name="Copetti D."/>
            <person name="Mohd Noor M.I."/>
            <person name="Ong R.C."/>
            <person name="Putra M."/>
            <person name="Sireger I.Z."/>
            <person name="Indrioko S."/>
            <person name="Kosugi Y."/>
            <person name="Izuno A."/>
            <person name="Isagi Y."/>
            <person name="Lee S.L."/>
            <person name="Shimizu K.K."/>
        </authorList>
    </citation>
    <scope>NUCLEOTIDE SEQUENCE [LARGE SCALE GENOMIC DNA]</scope>
    <source>
        <strain evidence="2">214</strain>
    </source>
</reference>
<dbReference type="InterPro" id="IPR002156">
    <property type="entry name" value="RNaseH_domain"/>
</dbReference>
<dbReference type="EMBL" id="BPVZ01001171">
    <property type="protein sequence ID" value="GKV53223.1"/>
    <property type="molecule type" value="Genomic_DNA"/>
</dbReference>
<dbReference type="Gene3D" id="3.30.420.10">
    <property type="entry name" value="Ribonuclease H-like superfamily/Ribonuclease H"/>
    <property type="match status" value="1"/>
</dbReference>